<dbReference type="Gene3D" id="3.40.50.720">
    <property type="entry name" value="NAD(P)-binding Rossmann-like Domain"/>
    <property type="match status" value="1"/>
</dbReference>
<dbReference type="EMBL" id="LT960614">
    <property type="protein sequence ID" value="SON53818.1"/>
    <property type="molecule type" value="Genomic_DNA"/>
</dbReference>
<dbReference type="PRINTS" id="PR00081">
    <property type="entry name" value="GDHRDH"/>
</dbReference>
<dbReference type="KEGG" id="hdi:HDIA_0277"/>
<organism evidence="4 5">
    <name type="scientific">Hartmannibacter diazotrophicus</name>
    <dbReference type="NCBI Taxonomy" id="1482074"/>
    <lineage>
        <taxon>Bacteria</taxon>
        <taxon>Pseudomonadati</taxon>
        <taxon>Pseudomonadota</taxon>
        <taxon>Alphaproteobacteria</taxon>
        <taxon>Hyphomicrobiales</taxon>
        <taxon>Pleomorphomonadaceae</taxon>
        <taxon>Hartmannibacter</taxon>
    </lineage>
</organism>
<dbReference type="InterPro" id="IPR036291">
    <property type="entry name" value="NAD(P)-bd_dom_sf"/>
</dbReference>
<comment type="similarity">
    <text evidence="1 3">Belongs to the short-chain dehydrogenases/reductases (SDR) family.</text>
</comment>
<dbReference type="NCBIfam" id="NF004649">
    <property type="entry name" value="PRK05993.1"/>
    <property type="match status" value="1"/>
</dbReference>
<dbReference type="RefSeq" id="WP_099553677.1">
    <property type="nucleotide sequence ID" value="NZ_LT960614.1"/>
</dbReference>
<dbReference type="GO" id="GO:0050255">
    <property type="term" value="F:ribitol 2-dehydrogenase (NAD+) activity"/>
    <property type="evidence" value="ECO:0007669"/>
    <property type="project" value="UniProtKB-EC"/>
</dbReference>
<dbReference type="InterPro" id="IPR020904">
    <property type="entry name" value="Sc_DH/Rdtase_CS"/>
</dbReference>
<dbReference type="OrthoDB" id="9793825at2"/>
<protein>
    <submittedName>
        <fullName evidence="4">Ribitol 2-dehydrogenase</fullName>
        <ecNumber evidence="4">1.1.1.56</ecNumber>
    </submittedName>
</protein>
<reference evidence="5" key="1">
    <citation type="submission" date="2017-09" db="EMBL/GenBank/DDBJ databases">
        <title>Genome sequence of Nannocystis excedens DSM 71.</title>
        <authorList>
            <person name="Blom J."/>
        </authorList>
    </citation>
    <scope>NUCLEOTIDE SEQUENCE [LARGE SCALE GENOMIC DNA]</scope>
    <source>
        <strain evidence="5">type strain: E19</strain>
    </source>
</reference>
<dbReference type="AlphaFoldDB" id="A0A2C9D0X1"/>
<dbReference type="PANTHER" id="PTHR44169">
    <property type="entry name" value="NADPH-DEPENDENT 1-ACYLDIHYDROXYACETONE PHOSPHATE REDUCTASE"/>
    <property type="match status" value="1"/>
</dbReference>
<evidence type="ECO:0000313" key="4">
    <source>
        <dbReference type="EMBL" id="SON53818.1"/>
    </source>
</evidence>
<dbReference type="EC" id="1.1.1.56" evidence="4"/>
<proteinExistence type="inferred from homology"/>
<name>A0A2C9D0X1_9HYPH</name>
<dbReference type="CDD" id="cd05374">
    <property type="entry name" value="17beta-HSD-like_SDR_c"/>
    <property type="match status" value="1"/>
</dbReference>
<dbReference type="SUPFAM" id="SSF51735">
    <property type="entry name" value="NAD(P)-binding Rossmann-fold domains"/>
    <property type="match status" value="1"/>
</dbReference>
<dbReference type="Pfam" id="PF00106">
    <property type="entry name" value="adh_short"/>
    <property type="match status" value="1"/>
</dbReference>
<evidence type="ECO:0000256" key="3">
    <source>
        <dbReference type="RuleBase" id="RU000363"/>
    </source>
</evidence>
<dbReference type="PRINTS" id="PR00080">
    <property type="entry name" value="SDRFAMILY"/>
</dbReference>
<keyword evidence="2 4" id="KW-0560">Oxidoreductase</keyword>
<gene>
    <name evidence="4" type="primary">rbtD_1</name>
    <name evidence="4" type="ORF">HDIA_0277</name>
</gene>
<dbReference type="Proteomes" id="UP000223606">
    <property type="component" value="Chromosome 1"/>
</dbReference>
<sequence>MAAKGRVILITGASSGIGLAAATILAGRGWTVFATARQPEDIARLDSIDGVTGLFLDYTQPDSIRAVVEAVRAAGSGRIDALFNNGAYGQPGAVEDLTTDVLKRQFEANFFGWHELTRQVVPIMRAQGSGRIVQCSSILGFIALKYRGAYTASKHALEALTDTLRLELAGTGIEVSSIRPGPIATKFVPTSLKMFRANVDIDASPHAEIYRRRLARMERGGASRFKLPPEAVVDCLVHAVESSRPRPYYSVTTATKIMAVLKHLLPERAFITVTKHISDNEAGES</sequence>
<evidence type="ECO:0000256" key="1">
    <source>
        <dbReference type="ARBA" id="ARBA00006484"/>
    </source>
</evidence>
<dbReference type="InterPro" id="IPR002347">
    <property type="entry name" value="SDR_fam"/>
</dbReference>
<dbReference type="PANTHER" id="PTHR44169:SF6">
    <property type="entry name" value="NADPH-DEPENDENT 1-ACYLDIHYDROXYACETONE PHOSPHATE REDUCTASE"/>
    <property type="match status" value="1"/>
</dbReference>
<keyword evidence="5" id="KW-1185">Reference proteome</keyword>
<evidence type="ECO:0000313" key="5">
    <source>
        <dbReference type="Proteomes" id="UP000223606"/>
    </source>
</evidence>
<accession>A0A2C9D0X1</accession>
<dbReference type="PROSITE" id="PS00061">
    <property type="entry name" value="ADH_SHORT"/>
    <property type="match status" value="1"/>
</dbReference>
<evidence type="ECO:0000256" key="2">
    <source>
        <dbReference type="ARBA" id="ARBA00023002"/>
    </source>
</evidence>